<evidence type="ECO:0000256" key="6">
    <source>
        <dbReference type="ARBA" id="ARBA00022840"/>
    </source>
</evidence>
<dbReference type="SUPFAM" id="SSF52540">
    <property type="entry name" value="P-loop containing nucleoside triphosphate hydrolases"/>
    <property type="match status" value="1"/>
</dbReference>
<dbReference type="Pfam" id="PF01121">
    <property type="entry name" value="CoaE"/>
    <property type="match status" value="1"/>
</dbReference>
<protein>
    <recommendedName>
        <fullName evidence="8 9">Dephospho-CoA kinase</fullName>
        <ecNumber evidence="8 9">2.7.1.24</ecNumber>
    </recommendedName>
    <alternativeName>
        <fullName evidence="8">Dephosphocoenzyme A kinase</fullName>
    </alternativeName>
</protein>
<dbReference type="Proteomes" id="UP000027946">
    <property type="component" value="Unassembled WGS sequence"/>
</dbReference>
<evidence type="ECO:0000256" key="4">
    <source>
        <dbReference type="ARBA" id="ARBA00022741"/>
    </source>
</evidence>
<accession>A0A069RFR8</accession>
<evidence type="ECO:0000256" key="9">
    <source>
        <dbReference type="NCBIfam" id="TIGR00152"/>
    </source>
</evidence>
<evidence type="ECO:0000256" key="8">
    <source>
        <dbReference type="HAMAP-Rule" id="MF_00376"/>
    </source>
</evidence>
<keyword evidence="6 8" id="KW-0067">ATP-binding</keyword>
<dbReference type="RefSeq" id="WP_038264903.1">
    <property type="nucleotide sequence ID" value="NZ_JJMM01000011.1"/>
</dbReference>
<sequence>MRLIGLTGSIGTGKSTVSKMLSERGIEVIDADAISRRISEVGNEGYNKIVELFGKGVLGDDKSLDRKKIGSIVFSNRAELKRLNDAMHPIIVREIEKRVKELDMDGHDIAVLDAPLLIETGLNESVDFVLLIVCSEEIQLDRIQKRDGLDRKQAEGRIRNQMEQDAKREYADYVIDNSKDIHSLEDEVEKFLEYYGGFGS</sequence>
<keyword evidence="11" id="KW-1185">Reference proteome</keyword>
<evidence type="ECO:0000313" key="10">
    <source>
        <dbReference type="EMBL" id="KDR95040.1"/>
    </source>
</evidence>
<evidence type="ECO:0000256" key="7">
    <source>
        <dbReference type="ARBA" id="ARBA00022993"/>
    </source>
</evidence>
<dbReference type="FunFam" id="3.40.50.300:FF:000991">
    <property type="entry name" value="Dephospho-CoA kinase"/>
    <property type="match status" value="1"/>
</dbReference>
<keyword evidence="2 8" id="KW-0963">Cytoplasm</keyword>
<dbReference type="GO" id="GO:0015937">
    <property type="term" value="P:coenzyme A biosynthetic process"/>
    <property type="evidence" value="ECO:0007669"/>
    <property type="project" value="UniProtKB-UniRule"/>
</dbReference>
<comment type="function">
    <text evidence="8">Catalyzes the phosphorylation of the 3'-hydroxyl group of dephosphocoenzyme A to form coenzyme A.</text>
</comment>
<evidence type="ECO:0000256" key="3">
    <source>
        <dbReference type="ARBA" id="ARBA00022679"/>
    </source>
</evidence>
<dbReference type="PANTHER" id="PTHR10695:SF46">
    <property type="entry name" value="BIFUNCTIONAL COENZYME A SYNTHASE-RELATED"/>
    <property type="match status" value="1"/>
</dbReference>
<comment type="pathway">
    <text evidence="8">Cofactor biosynthesis; coenzyme A biosynthesis; CoA from (R)-pantothenate: step 5/5.</text>
</comment>
<proteinExistence type="inferred from homology"/>
<keyword evidence="7 8" id="KW-0173">Coenzyme A biosynthesis</keyword>
<comment type="catalytic activity">
    <reaction evidence="8">
        <text>3'-dephospho-CoA + ATP = ADP + CoA + H(+)</text>
        <dbReference type="Rhea" id="RHEA:18245"/>
        <dbReference type="ChEBI" id="CHEBI:15378"/>
        <dbReference type="ChEBI" id="CHEBI:30616"/>
        <dbReference type="ChEBI" id="CHEBI:57287"/>
        <dbReference type="ChEBI" id="CHEBI:57328"/>
        <dbReference type="ChEBI" id="CHEBI:456216"/>
        <dbReference type="EC" id="2.7.1.24"/>
    </reaction>
</comment>
<name>A0A069RFR8_PEPLI</name>
<dbReference type="CDD" id="cd02022">
    <property type="entry name" value="DPCK"/>
    <property type="match status" value="1"/>
</dbReference>
<dbReference type="STRING" id="1121324.CLIT_11c00680"/>
<comment type="similarity">
    <text evidence="1 8">Belongs to the CoaE family.</text>
</comment>
<dbReference type="NCBIfam" id="TIGR00152">
    <property type="entry name" value="dephospho-CoA kinase"/>
    <property type="match status" value="1"/>
</dbReference>
<evidence type="ECO:0000256" key="5">
    <source>
        <dbReference type="ARBA" id="ARBA00022777"/>
    </source>
</evidence>
<dbReference type="EMBL" id="JJMM01000011">
    <property type="protein sequence ID" value="KDR95040.1"/>
    <property type="molecule type" value="Genomic_DNA"/>
</dbReference>
<evidence type="ECO:0000313" key="11">
    <source>
        <dbReference type="Proteomes" id="UP000027946"/>
    </source>
</evidence>
<reference evidence="10 11" key="1">
    <citation type="submission" date="2014-03" db="EMBL/GenBank/DDBJ databases">
        <title>Genome sequence of Clostridium litorale W6, DSM 5388.</title>
        <authorList>
            <person name="Poehlein A."/>
            <person name="Jagirdar A."/>
            <person name="Khonsari B."/>
            <person name="Chibani C.M."/>
            <person name="Gutierrez Gutierrez D.A."/>
            <person name="Davydova E."/>
            <person name="Alghaithi H.S."/>
            <person name="Nair K.P."/>
            <person name="Dhamotharan K."/>
            <person name="Chandran L."/>
            <person name="G W."/>
            <person name="Daniel R."/>
        </authorList>
    </citation>
    <scope>NUCLEOTIDE SEQUENCE [LARGE SCALE GENOMIC DNA]</scope>
    <source>
        <strain evidence="10 11">W6</strain>
    </source>
</reference>
<comment type="caution">
    <text evidence="10">The sequence shown here is derived from an EMBL/GenBank/DDBJ whole genome shotgun (WGS) entry which is preliminary data.</text>
</comment>
<evidence type="ECO:0000256" key="1">
    <source>
        <dbReference type="ARBA" id="ARBA00009018"/>
    </source>
</evidence>
<dbReference type="InterPro" id="IPR027417">
    <property type="entry name" value="P-loop_NTPase"/>
</dbReference>
<comment type="subcellular location">
    <subcellularLocation>
        <location evidence="8">Cytoplasm</location>
    </subcellularLocation>
</comment>
<dbReference type="GO" id="GO:0005737">
    <property type="term" value="C:cytoplasm"/>
    <property type="evidence" value="ECO:0007669"/>
    <property type="project" value="UniProtKB-SubCell"/>
</dbReference>
<evidence type="ECO:0000256" key="2">
    <source>
        <dbReference type="ARBA" id="ARBA00022490"/>
    </source>
</evidence>
<dbReference type="AlphaFoldDB" id="A0A069RFR8"/>
<organism evidence="10 11">
    <name type="scientific">Peptoclostridium litorale DSM 5388</name>
    <dbReference type="NCBI Taxonomy" id="1121324"/>
    <lineage>
        <taxon>Bacteria</taxon>
        <taxon>Bacillati</taxon>
        <taxon>Bacillota</taxon>
        <taxon>Clostridia</taxon>
        <taxon>Peptostreptococcales</taxon>
        <taxon>Peptoclostridiaceae</taxon>
        <taxon>Peptoclostridium</taxon>
    </lineage>
</organism>
<dbReference type="PROSITE" id="PS51219">
    <property type="entry name" value="DPCK"/>
    <property type="match status" value="1"/>
</dbReference>
<dbReference type="EC" id="2.7.1.24" evidence="8 9"/>
<dbReference type="Gene3D" id="3.40.50.300">
    <property type="entry name" value="P-loop containing nucleotide triphosphate hydrolases"/>
    <property type="match status" value="1"/>
</dbReference>
<gene>
    <name evidence="8 10" type="primary">coaE</name>
    <name evidence="10" type="ORF">CLIT_11c00680</name>
</gene>
<dbReference type="eggNOG" id="COG0237">
    <property type="taxonomic scope" value="Bacteria"/>
</dbReference>
<dbReference type="UniPathway" id="UPA00241">
    <property type="reaction ID" value="UER00356"/>
</dbReference>
<keyword evidence="4 8" id="KW-0547">Nucleotide-binding</keyword>
<dbReference type="HAMAP" id="MF_00376">
    <property type="entry name" value="Dephospho_CoA_kinase"/>
    <property type="match status" value="1"/>
</dbReference>
<dbReference type="PANTHER" id="PTHR10695">
    <property type="entry name" value="DEPHOSPHO-COA KINASE-RELATED"/>
    <property type="match status" value="1"/>
</dbReference>
<dbReference type="GO" id="GO:0004140">
    <property type="term" value="F:dephospho-CoA kinase activity"/>
    <property type="evidence" value="ECO:0007669"/>
    <property type="project" value="UniProtKB-UniRule"/>
</dbReference>
<dbReference type="InterPro" id="IPR001977">
    <property type="entry name" value="Depp_CoAkinase"/>
</dbReference>
<keyword evidence="3 8" id="KW-0808">Transferase</keyword>
<keyword evidence="5 8" id="KW-0418">Kinase</keyword>
<dbReference type="GO" id="GO:0005524">
    <property type="term" value="F:ATP binding"/>
    <property type="evidence" value="ECO:0007669"/>
    <property type="project" value="UniProtKB-UniRule"/>
</dbReference>
<feature type="binding site" evidence="8">
    <location>
        <begin position="11"/>
        <end position="16"/>
    </location>
    <ligand>
        <name>ATP</name>
        <dbReference type="ChEBI" id="CHEBI:30616"/>
    </ligand>
</feature>